<protein>
    <recommendedName>
        <fullName evidence="1">AAA-ATPase-like domain-containing protein</fullName>
    </recommendedName>
</protein>
<gene>
    <name evidence="2" type="ORF">PV328_000145</name>
</gene>
<accession>A0AA39FU97</accession>
<reference evidence="2" key="2">
    <citation type="submission" date="2023-03" db="EMBL/GenBank/DDBJ databases">
        <authorList>
            <person name="Inwood S.N."/>
            <person name="Skelly J.G."/>
            <person name="Guhlin J."/>
            <person name="Harrop T.W.R."/>
            <person name="Goldson S.G."/>
            <person name="Dearden P.K."/>
        </authorList>
    </citation>
    <scope>NUCLEOTIDE SEQUENCE</scope>
    <source>
        <strain evidence="2">Irish</strain>
        <tissue evidence="2">Whole body</tissue>
    </source>
</reference>
<comment type="caution">
    <text evidence="2">The sequence shown here is derived from an EMBL/GenBank/DDBJ whole genome shotgun (WGS) entry which is preliminary data.</text>
</comment>
<dbReference type="InterPro" id="IPR018631">
    <property type="entry name" value="AAA-ATPase-like_dom"/>
</dbReference>
<keyword evidence="3" id="KW-1185">Reference proteome</keyword>
<dbReference type="AlphaFoldDB" id="A0AA39FU97"/>
<dbReference type="PANTHER" id="PTHR34825:SF1">
    <property type="entry name" value="AAA-ATPASE-LIKE DOMAIN-CONTAINING PROTEIN"/>
    <property type="match status" value="1"/>
</dbReference>
<organism evidence="2 3">
    <name type="scientific">Microctonus aethiopoides</name>
    <dbReference type="NCBI Taxonomy" id="144406"/>
    <lineage>
        <taxon>Eukaryota</taxon>
        <taxon>Metazoa</taxon>
        <taxon>Ecdysozoa</taxon>
        <taxon>Arthropoda</taxon>
        <taxon>Hexapoda</taxon>
        <taxon>Insecta</taxon>
        <taxon>Pterygota</taxon>
        <taxon>Neoptera</taxon>
        <taxon>Endopterygota</taxon>
        <taxon>Hymenoptera</taxon>
        <taxon>Apocrita</taxon>
        <taxon>Ichneumonoidea</taxon>
        <taxon>Braconidae</taxon>
        <taxon>Euphorinae</taxon>
        <taxon>Microctonus</taxon>
    </lineage>
</organism>
<dbReference type="Pfam" id="PF09820">
    <property type="entry name" value="AAA-ATPase_like"/>
    <property type="match status" value="1"/>
</dbReference>
<dbReference type="PANTHER" id="PTHR34825">
    <property type="entry name" value="CONSERVED PROTEIN, WITH A WEAK D-GALACTARATE DEHYDRATASE/ALTRONATE HYDROLASE DOMAIN"/>
    <property type="match status" value="1"/>
</dbReference>
<evidence type="ECO:0000313" key="3">
    <source>
        <dbReference type="Proteomes" id="UP001168990"/>
    </source>
</evidence>
<name>A0AA39FU97_9HYME</name>
<sequence>MDKPNKTYSTYDTHYNNPYYVDKTLLIKELMVINHVLVTAPSRFGKSLNMDMVKRFVEIEVDDDGEPIELMYDEKNRCLKEEQPNSNNYKLFQGKKISLEKEIMYKHFGRYPTIHVDFSGVQGNDFKQVLDGLREAIHVAFRKHEYLENNKFWDTRATMKQKFMQYFDPMQYESLSLAQIMCGLVVLSEVLYYYYKKKKVFVFIEEFDVPVNALVYEDKMTPEDTKQTIDLLKLIVKRVLKGSERTVERSLSNACHQIGGILSDSANNVEVSRFLQDDSFAEFYGFEETEVSSLLEKAGLTESFKDVKRMYDGYKTKSTGLKDIEIYSPWAILNYIYYKELDNYWADQIPLKIKIQVGHPKIRLKLQDMISGYSVKIERTPKFDTVEIEKLVKIVNKSELNDSDVDLFLQFLHEMGFFRITKKEGKDLWLDIPNDAVRNEINSQLHKYDSIKAFYNHPLELIEKLIKSIGHVGESCSENSVRNLAKNIEALFKAGQMPVTSEWDVHATLDVYMRQHLIHVAAERYTSGNKRFDTILFHKKSNVVFVFEWKFGKRNSSKAGHKQIFKKGYHTSVKKKSLASMFSTNTSDVKRRIYLGVQVAENYKTSITYSFSPKDKPKNVCSSEKNAKKKN</sequence>
<dbReference type="EMBL" id="JAQQBS010000001">
    <property type="protein sequence ID" value="KAK0175957.1"/>
    <property type="molecule type" value="Genomic_DNA"/>
</dbReference>
<dbReference type="Proteomes" id="UP001168990">
    <property type="component" value="Unassembled WGS sequence"/>
</dbReference>
<evidence type="ECO:0000259" key="1">
    <source>
        <dbReference type="Pfam" id="PF09820"/>
    </source>
</evidence>
<proteinExistence type="predicted"/>
<feature type="domain" description="AAA-ATPase-like" evidence="1">
    <location>
        <begin position="16"/>
        <end position="64"/>
    </location>
</feature>
<evidence type="ECO:0000313" key="2">
    <source>
        <dbReference type="EMBL" id="KAK0175957.1"/>
    </source>
</evidence>
<reference evidence="2" key="1">
    <citation type="journal article" date="2023" name="bioRxiv">
        <title>Scaffold-level genome assemblies of two parasitoid biocontrol wasps reveal the parthenogenesis mechanism and an associated novel virus.</title>
        <authorList>
            <person name="Inwood S."/>
            <person name="Skelly J."/>
            <person name="Guhlin J."/>
            <person name="Harrop T."/>
            <person name="Goldson S."/>
            <person name="Dearden P."/>
        </authorList>
    </citation>
    <scope>NUCLEOTIDE SEQUENCE</scope>
    <source>
        <strain evidence="2">Irish</strain>
        <tissue evidence="2">Whole body</tissue>
    </source>
</reference>